<reference evidence="2" key="1">
    <citation type="journal article" date="2015" name="Nat. Genet.">
        <title>The genome and transcriptome of the zoonotic hookworm Ancylostoma ceylanicum identify infection-specific gene families.</title>
        <authorList>
            <person name="Schwarz E.M."/>
            <person name="Hu Y."/>
            <person name="Antoshechkin I."/>
            <person name="Miller M.M."/>
            <person name="Sternberg P.W."/>
            <person name="Aroian R.V."/>
        </authorList>
    </citation>
    <scope>NUCLEOTIDE SEQUENCE</scope>
    <source>
        <strain evidence="2">HY135</strain>
    </source>
</reference>
<dbReference type="AlphaFoldDB" id="A0A016VIQ6"/>
<dbReference type="EMBL" id="JARK01001345">
    <property type="protein sequence ID" value="EYC27161.1"/>
    <property type="molecule type" value="Genomic_DNA"/>
</dbReference>
<accession>A0A016VIQ6</accession>
<comment type="caution">
    <text evidence="1">The sequence shown here is derived from an EMBL/GenBank/DDBJ whole genome shotgun (WGS) entry which is preliminary data.</text>
</comment>
<organism evidence="1 2">
    <name type="scientific">Ancylostoma ceylanicum</name>
    <dbReference type="NCBI Taxonomy" id="53326"/>
    <lineage>
        <taxon>Eukaryota</taxon>
        <taxon>Metazoa</taxon>
        <taxon>Ecdysozoa</taxon>
        <taxon>Nematoda</taxon>
        <taxon>Chromadorea</taxon>
        <taxon>Rhabditida</taxon>
        <taxon>Rhabditina</taxon>
        <taxon>Rhabditomorpha</taxon>
        <taxon>Strongyloidea</taxon>
        <taxon>Ancylostomatidae</taxon>
        <taxon>Ancylostomatinae</taxon>
        <taxon>Ancylostoma</taxon>
    </lineage>
</organism>
<dbReference type="OrthoDB" id="2339771at2759"/>
<evidence type="ECO:0000313" key="2">
    <source>
        <dbReference type="Proteomes" id="UP000024635"/>
    </source>
</evidence>
<proteinExistence type="predicted"/>
<protein>
    <submittedName>
        <fullName evidence="1">Uncharacterized protein</fullName>
    </submittedName>
</protein>
<name>A0A016VIQ6_9BILA</name>
<evidence type="ECO:0000313" key="1">
    <source>
        <dbReference type="EMBL" id="EYC27161.1"/>
    </source>
</evidence>
<sequence length="78" mass="8323">MILYTIAYTTLYTALEHALHTKSIALAGAADTKISTLASLSTTVSPQVDGYLLCSTYRCDLLAAGYTVSESTQKGKFP</sequence>
<keyword evidence="2" id="KW-1185">Reference proteome</keyword>
<dbReference type="Proteomes" id="UP000024635">
    <property type="component" value="Unassembled WGS sequence"/>
</dbReference>
<gene>
    <name evidence="1" type="primary">Acey_s0009.g556</name>
    <name evidence="1" type="ORF">Y032_0009g556</name>
</gene>